<evidence type="ECO:0000256" key="3">
    <source>
        <dbReference type="ARBA" id="ARBA00022597"/>
    </source>
</evidence>
<keyword evidence="2 6" id="KW-0813">Transport</keyword>
<dbReference type="AlphaFoldDB" id="A0A833HMV7"/>
<keyword evidence="4 6" id="KW-0732">Signal</keyword>
<dbReference type="PANTHER" id="PTHR30061">
    <property type="entry name" value="MALTOSE-BINDING PERIPLASMIC PROTEIN"/>
    <property type="match status" value="1"/>
</dbReference>
<feature type="signal peptide" evidence="6">
    <location>
        <begin position="1"/>
        <end position="19"/>
    </location>
</feature>
<dbReference type="GO" id="GO:0015144">
    <property type="term" value="F:carbohydrate transmembrane transporter activity"/>
    <property type="evidence" value="ECO:0007669"/>
    <property type="project" value="InterPro"/>
</dbReference>
<evidence type="ECO:0000256" key="5">
    <source>
        <dbReference type="ARBA" id="ARBA00030303"/>
    </source>
</evidence>
<dbReference type="PROSITE" id="PS01037">
    <property type="entry name" value="SBP_BACTERIAL_1"/>
    <property type="match status" value="1"/>
</dbReference>
<evidence type="ECO:0000256" key="6">
    <source>
        <dbReference type="RuleBase" id="RU365005"/>
    </source>
</evidence>
<evidence type="ECO:0000256" key="1">
    <source>
        <dbReference type="ARBA" id="ARBA00008520"/>
    </source>
</evidence>
<dbReference type="Gene3D" id="3.40.190.10">
    <property type="entry name" value="Periplasmic binding protein-like II"/>
    <property type="match status" value="2"/>
</dbReference>
<dbReference type="SUPFAM" id="SSF53850">
    <property type="entry name" value="Periplasmic binding protein-like II"/>
    <property type="match status" value="1"/>
</dbReference>
<dbReference type="RefSeq" id="WP_151866363.1">
    <property type="nucleotide sequence ID" value="NZ_WBZB01000039.1"/>
</dbReference>
<reference evidence="7 8" key="1">
    <citation type="submission" date="2019-10" db="EMBL/GenBank/DDBJ databases">
        <title>Alkaliphilus serpentinus sp. nov. and Alkaliphilus pronyensis sp. nov., two novel anaerobic alkaliphilic species isolated from the serpentinized-hosted hydrothermal field of the Prony Bay (New Caledonia).</title>
        <authorList>
            <person name="Postec A."/>
        </authorList>
    </citation>
    <scope>NUCLEOTIDE SEQUENCE [LARGE SCALE GENOMIC DNA]</scope>
    <source>
        <strain evidence="7 8">LacT</strain>
    </source>
</reference>
<comment type="similarity">
    <text evidence="1 6">Belongs to the bacterial solute-binding protein 1 family.</text>
</comment>
<evidence type="ECO:0000313" key="8">
    <source>
        <dbReference type="Proteomes" id="UP000465601"/>
    </source>
</evidence>
<dbReference type="PRINTS" id="PR00181">
    <property type="entry name" value="MALTOSEBP"/>
</dbReference>
<keyword evidence="3 6" id="KW-0762">Sugar transport</keyword>
<evidence type="ECO:0000256" key="2">
    <source>
        <dbReference type="ARBA" id="ARBA00022448"/>
    </source>
</evidence>
<sequence>MKRLISVALLITMFVVLLAGCSTSTSSEIGKFDPEQEVTLRVWHGWTGQEEAALIEATKQFTAKHPKIQFDLLYTPFEGGYKDKLKASIQTGDGPDIFFGPHDWTGEFAVANMVQAIDDGVKSVKGDYIPSTYEAGAYAGKHYGYPMSMEAIVLIYNKDLVTEAPKTITEMVNIAKENTKGENWGIVFDYNGIFYFTHPFFSGFGNEIFNFNKDDEAVPNFNNEAFIAYLDFLDKLKNEEKVMPKQLDYGTAQALFMEGKAAFWINGPWSFGDLEAAGVNWGATTFPKNDITGNESKPFMGVKMAFMSKESQNKAAANEFAKFMASAEIAKMFNEMVGTVPANTKVGALDKWTDQLIQEQAKSAIAMPAIPEMGQVWTPVKDGIDSVLDSNGNPSDVANTVQTTIEQAIKEAKGE</sequence>
<gene>
    <name evidence="7" type="ORF">F8153_10810</name>
</gene>
<protein>
    <recommendedName>
        <fullName evidence="5 6">Maltodextrin-binding protein</fullName>
    </recommendedName>
</protein>
<organism evidence="7 8">
    <name type="scientific">Alkaliphilus serpentinus</name>
    <dbReference type="NCBI Taxonomy" id="1482731"/>
    <lineage>
        <taxon>Bacteria</taxon>
        <taxon>Bacillati</taxon>
        <taxon>Bacillota</taxon>
        <taxon>Clostridia</taxon>
        <taxon>Peptostreptococcales</taxon>
        <taxon>Natronincolaceae</taxon>
        <taxon>Alkaliphilus</taxon>
    </lineage>
</organism>
<keyword evidence="8" id="KW-1185">Reference proteome</keyword>
<feature type="chain" id="PRO_5039743718" description="Maltodextrin-binding protein" evidence="6">
    <location>
        <begin position="20"/>
        <end position="415"/>
    </location>
</feature>
<dbReference type="GO" id="GO:0015768">
    <property type="term" value="P:maltose transport"/>
    <property type="evidence" value="ECO:0007669"/>
    <property type="project" value="TreeGrafter"/>
</dbReference>
<dbReference type="EMBL" id="WBZB01000039">
    <property type="protein sequence ID" value="KAB3528807.1"/>
    <property type="molecule type" value="Genomic_DNA"/>
</dbReference>
<dbReference type="InterPro" id="IPR006061">
    <property type="entry name" value="SBP_1_CS"/>
</dbReference>
<evidence type="ECO:0000256" key="4">
    <source>
        <dbReference type="ARBA" id="ARBA00022729"/>
    </source>
</evidence>
<dbReference type="InterPro" id="IPR006059">
    <property type="entry name" value="SBP"/>
</dbReference>
<comment type="subcellular location">
    <subcellularLocation>
        <location evidence="6">Cell membrane</location>
        <topology evidence="6">Lipid-anchor</topology>
    </subcellularLocation>
</comment>
<proteinExistence type="inferred from homology"/>
<accession>A0A833HMV7</accession>
<dbReference type="PANTHER" id="PTHR30061:SF50">
    <property type="entry name" value="MALTOSE_MALTODEXTRIN-BINDING PERIPLASMIC PROTEIN"/>
    <property type="match status" value="1"/>
</dbReference>
<dbReference type="CDD" id="cd13586">
    <property type="entry name" value="PBP2_Maltose_binding_like"/>
    <property type="match status" value="1"/>
</dbReference>
<dbReference type="GO" id="GO:0042956">
    <property type="term" value="P:maltodextrin transmembrane transport"/>
    <property type="evidence" value="ECO:0007669"/>
    <property type="project" value="TreeGrafter"/>
</dbReference>
<name>A0A833HMV7_9FIRM</name>
<dbReference type="Proteomes" id="UP000465601">
    <property type="component" value="Unassembled WGS sequence"/>
</dbReference>
<dbReference type="Pfam" id="PF13416">
    <property type="entry name" value="SBP_bac_8"/>
    <property type="match status" value="1"/>
</dbReference>
<dbReference type="InterPro" id="IPR006060">
    <property type="entry name" value="Maltose/Cyclodextrin-bd"/>
</dbReference>
<comment type="caution">
    <text evidence="7">The sequence shown here is derived from an EMBL/GenBank/DDBJ whole genome shotgun (WGS) entry which is preliminary data.</text>
</comment>
<dbReference type="GO" id="GO:1901982">
    <property type="term" value="F:maltose binding"/>
    <property type="evidence" value="ECO:0007669"/>
    <property type="project" value="TreeGrafter"/>
</dbReference>
<dbReference type="PROSITE" id="PS51257">
    <property type="entry name" value="PROKAR_LIPOPROTEIN"/>
    <property type="match status" value="1"/>
</dbReference>
<keyword evidence="6" id="KW-0449">Lipoprotein</keyword>
<dbReference type="OrthoDB" id="9766758at2"/>
<keyword evidence="6" id="KW-1003">Cell membrane</keyword>
<keyword evidence="6" id="KW-0472">Membrane</keyword>
<dbReference type="GO" id="GO:0055052">
    <property type="term" value="C:ATP-binding cassette (ABC) transporter complex, substrate-binding subunit-containing"/>
    <property type="evidence" value="ECO:0007669"/>
    <property type="project" value="TreeGrafter"/>
</dbReference>
<evidence type="ECO:0000313" key="7">
    <source>
        <dbReference type="EMBL" id="KAB3528807.1"/>
    </source>
</evidence>